<organism evidence="3 4">
    <name type="scientific">Talaromyces stipitatus (strain ATCC 10500 / CBS 375.48 / QM 6759 / NRRL 1006)</name>
    <name type="common">Penicillium stipitatum</name>
    <dbReference type="NCBI Taxonomy" id="441959"/>
    <lineage>
        <taxon>Eukaryota</taxon>
        <taxon>Fungi</taxon>
        <taxon>Dikarya</taxon>
        <taxon>Ascomycota</taxon>
        <taxon>Pezizomycotina</taxon>
        <taxon>Eurotiomycetes</taxon>
        <taxon>Eurotiomycetidae</taxon>
        <taxon>Eurotiales</taxon>
        <taxon>Trichocomaceae</taxon>
        <taxon>Talaromyces</taxon>
        <taxon>Talaromyces sect. Talaromyces</taxon>
    </lineage>
</organism>
<dbReference type="PANTHER" id="PTHR22959:SF0">
    <property type="entry name" value="PARTNER OF Y14 AND MAGO"/>
    <property type="match status" value="1"/>
</dbReference>
<feature type="compositionally biased region" description="Low complexity" evidence="1">
    <location>
        <begin position="176"/>
        <end position="186"/>
    </location>
</feature>
<dbReference type="AlphaFoldDB" id="B8M1L0"/>
<evidence type="ECO:0000256" key="1">
    <source>
        <dbReference type="SAM" id="MobiDB-lite"/>
    </source>
</evidence>
<dbReference type="Proteomes" id="UP000001745">
    <property type="component" value="Unassembled WGS sequence"/>
</dbReference>
<dbReference type="GeneID" id="8102587"/>
<feature type="region of interest" description="Disordered" evidence="1">
    <location>
        <begin position="101"/>
        <end position="260"/>
    </location>
</feature>
<dbReference type="PhylomeDB" id="B8M1L0"/>
<reference evidence="4" key="1">
    <citation type="journal article" date="2015" name="Genome Announc.">
        <title>Genome sequence of the AIDS-associated pathogen Penicillium marneffei (ATCC18224) and its near taxonomic relative Talaromyces stipitatus (ATCC10500).</title>
        <authorList>
            <person name="Nierman W.C."/>
            <person name="Fedorova-Abrams N.D."/>
            <person name="Andrianopoulos A."/>
        </authorList>
    </citation>
    <scope>NUCLEOTIDE SEQUENCE [LARGE SCALE GENOMIC DNA]</scope>
    <source>
        <strain evidence="4">ATCC 10500 / CBS 375.48 / QM 6759 / NRRL 1006</strain>
    </source>
</reference>
<dbReference type="InParanoid" id="B8M1L0"/>
<evidence type="ECO:0000313" key="4">
    <source>
        <dbReference type="Proteomes" id="UP000001745"/>
    </source>
</evidence>
<sequence length="296" mass="32475">MISDVQKTAKKVRGESAMVRQVDECCQVNIARIEVEVPLGQTASRKPENFRLAYWPMVAAASSFDDLTPDSTLPTTYTGKPRSHYSKYIPASPIPNKFKMPATEPVSSSGIVVDQVTGRRHVPSSTRADGTKRKEIRIRPGYQPPEDVKKYKNPSAEAWKNRGSGGVPGAEPVSGSNNSASAASNKNAKRREARKKAKAEEEAGANGGKDKDTTTAAEKKDVTKEEAVLDPEAEKEKKARNLKKKLRQARELSEKKDKGESLLPEQFAKVIKINELIRELDALGFDADGEKKKADV</sequence>
<dbReference type="GO" id="GO:0035145">
    <property type="term" value="C:exon-exon junction complex"/>
    <property type="evidence" value="ECO:0007669"/>
    <property type="project" value="TreeGrafter"/>
</dbReference>
<proteinExistence type="predicted"/>
<name>B8M1L0_TALSN</name>
<dbReference type="OrthoDB" id="21625at2759"/>
<dbReference type="SMART" id="SM01273">
    <property type="entry name" value="Mago-bind"/>
    <property type="match status" value="1"/>
</dbReference>
<dbReference type="InterPro" id="IPR015362">
    <property type="entry name" value="WIBG_mago-bd"/>
</dbReference>
<dbReference type="InterPro" id="IPR039333">
    <property type="entry name" value="PYM1"/>
</dbReference>
<dbReference type="GO" id="GO:1903259">
    <property type="term" value="P:exon-exon junction complex disassembly"/>
    <property type="evidence" value="ECO:0007669"/>
    <property type="project" value="InterPro"/>
</dbReference>
<feature type="compositionally biased region" description="Basic residues" evidence="1">
    <location>
        <begin position="187"/>
        <end position="197"/>
    </location>
</feature>
<dbReference type="EMBL" id="EQ962653">
    <property type="protein sequence ID" value="EED22097.1"/>
    <property type="molecule type" value="Genomic_DNA"/>
</dbReference>
<dbReference type="eggNOG" id="KOG4325">
    <property type="taxonomic scope" value="Eukaryota"/>
</dbReference>
<feature type="domain" description="WIBG Mago-binding" evidence="2">
    <location>
        <begin position="118"/>
        <end position="144"/>
    </location>
</feature>
<dbReference type="PANTHER" id="PTHR22959">
    <property type="entry name" value="PYM PROTEIN"/>
    <property type="match status" value="1"/>
</dbReference>
<dbReference type="VEuPathDB" id="FungiDB:TSTA_093430"/>
<dbReference type="HOGENOM" id="CLU_940668_0_0_1"/>
<keyword evidence="4" id="KW-1185">Reference proteome</keyword>
<dbReference type="RefSeq" id="XP_002479060.1">
    <property type="nucleotide sequence ID" value="XM_002479015.1"/>
</dbReference>
<dbReference type="STRING" id="441959.B8M1L0"/>
<dbReference type="GO" id="GO:0005737">
    <property type="term" value="C:cytoplasm"/>
    <property type="evidence" value="ECO:0007669"/>
    <property type="project" value="TreeGrafter"/>
</dbReference>
<feature type="compositionally biased region" description="Basic and acidic residues" evidence="1">
    <location>
        <begin position="208"/>
        <end position="239"/>
    </location>
</feature>
<dbReference type="InterPro" id="IPR036348">
    <property type="entry name" value="WIBG_N_sf"/>
</dbReference>
<feature type="compositionally biased region" description="Basic and acidic residues" evidence="1">
    <location>
        <begin position="248"/>
        <end position="260"/>
    </location>
</feature>
<dbReference type="GO" id="GO:0003723">
    <property type="term" value="F:RNA binding"/>
    <property type="evidence" value="ECO:0007669"/>
    <property type="project" value="TreeGrafter"/>
</dbReference>
<dbReference type="Pfam" id="PF09282">
    <property type="entry name" value="Mago-bind"/>
    <property type="match status" value="1"/>
</dbReference>
<protein>
    <submittedName>
        <fullName evidence="3">RNA binding protein Pym, putative</fullName>
    </submittedName>
</protein>
<evidence type="ECO:0000259" key="2">
    <source>
        <dbReference type="SMART" id="SM01273"/>
    </source>
</evidence>
<gene>
    <name evidence="3" type="ORF">TSTA_093430</name>
</gene>
<evidence type="ECO:0000313" key="3">
    <source>
        <dbReference type="EMBL" id="EED22097.1"/>
    </source>
</evidence>
<dbReference type="SUPFAM" id="SSF101931">
    <property type="entry name" value="Pym (Within the bgcn gene intron protein, WIBG), N-terminal domain"/>
    <property type="match status" value="1"/>
</dbReference>
<accession>B8M1L0</accession>